<sequence>MIRGLILDLDGTLVDSNDAHARAWVRAFAGEGLNIPFERVRPLMGMGGDQLIPTLTDLSPSSPRAQALSAAWLRHFREQELPVLRPMPGARELVGGLRSRGYRLVLGTSSDEELVSELLEIAGVADLLTQRTTASDVAESKPEPDIIHAALEKLQLGPQQVLMVGDTRFDIEAAQRAGVQTVALLCGGQPRRELKGALALFAGPADWAQQLDGPPLQPGAAT</sequence>
<evidence type="ECO:0000313" key="2">
    <source>
        <dbReference type="Proteomes" id="UP001596297"/>
    </source>
</evidence>
<dbReference type="InterPro" id="IPR006439">
    <property type="entry name" value="HAD-SF_hydro_IA"/>
</dbReference>
<dbReference type="GO" id="GO:0016787">
    <property type="term" value="F:hydrolase activity"/>
    <property type="evidence" value="ECO:0007669"/>
    <property type="project" value="UniProtKB-KW"/>
</dbReference>
<dbReference type="InterPro" id="IPR041492">
    <property type="entry name" value="HAD_2"/>
</dbReference>
<dbReference type="SFLD" id="SFLDG01135">
    <property type="entry name" value="C1.5.6:_HAD__Beta-PGM__Phospha"/>
    <property type="match status" value="1"/>
</dbReference>
<dbReference type="NCBIfam" id="TIGR01509">
    <property type="entry name" value="HAD-SF-IA-v3"/>
    <property type="match status" value="1"/>
</dbReference>
<protein>
    <submittedName>
        <fullName evidence="1">HAD family hydrolase</fullName>
        <ecNumber evidence="1">3.-.-.-</ecNumber>
    </submittedName>
</protein>
<proteinExistence type="predicted"/>
<organism evidence="1 2">
    <name type="scientific">Deinococcus lacus</name>
    <dbReference type="NCBI Taxonomy" id="392561"/>
    <lineage>
        <taxon>Bacteria</taxon>
        <taxon>Thermotogati</taxon>
        <taxon>Deinococcota</taxon>
        <taxon>Deinococci</taxon>
        <taxon>Deinococcales</taxon>
        <taxon>Deinococcaceae</taxon>
        <taxon>Deinococcus</taxon>
    </lineage>
</organism>
<dbReference type="SUPFAM" id="SSF56784">
    <property type="entry name" value="HAD-like"/>
    <property type="match status" value="1"/>
</dbReference>
<name>A0ABW1YGT9_9DEIO</name>
<dbReference type="PANTHER" id="PTHR43434">
    <property type="entry name" value="PHOSPHOGLYCOLATE PHOSPHATASE"/>
    <property type="match status" value="1"/>
</dbReference>
<dbReference type="Proteomes" id="UP001596297">
    <property type="component" value="Unassembled WGS sequence"/>
</dbReference>
<gene>
    <name evidence="1" type="ORF">ACFP81_10825</name>
</gene>
<dbReference type="EC" id="3.-.-.-" evidence="1"/>
<dbReference type="Gene3D" id="3.40.50.1000">
    <property type="entry name" value="HAD superfamily/HAD-like"/>
    <property type="match status" value="1"/>
</dbReference>
<dbReference type="Gene3D" id="1.10.150.240">
    <property type="entry name" value="Putative phosphatase, domain 2"/>
    <property type="match status" value="1"/>
</dbReference>
<dbReference type="PRINTS" id="PR00413">
    <property type="entry name" value="HADHALOGNASE"/>
</dbReference>
<dbReference type="InterPro" id="IPR050155">
    <property type="entry name" value="HAD-like_hydrolase_sf"/>
</dbReference>
<keyword evidence="2" id="KW-1185">Reference proteome</keyword>
<reference evidence="2" key="1">
    <citation type="journal article" date="2019" name="Int. J. Syst. Evol. Microbiol.">
        <title>The Global Catalogue of Microorganisms (GCM) 10K type strain sequencing project: providing services to taxonomists for standard genome sequencing and annotation.</title>
        <authorList>
            <consortium name="The Broad Institute Genomics Platform"/>
            <consortium name="The Broad Institute Genome Sequencing Center for Infectious Disease"/>
            <person name="Wu L."/>
            <person name="Ma J."/>
        </authorList>
    </citation>
    <scope>NUCLEOTIDE SEQUENCE [LARGE SCALE GENOMIC DNA]</scope>
    <source>
        <strain evidence="2">CGMCC 1.15772</strain>
    </source>
</reference>
<evidence type="ECO:0000313" key="1">
    <source>
        <dbReference type="EMBL" id="MFC6592442.1"/>
    </source>
</evidence>
<accession>A0ABW1YGT9</accession>
<dbReference type="PANTHER" id="PTHR43434:SF16">
    <property type="entry name" value="BLL8046 PROTEIN"/>
    <property type="match status" value="1"/>
</dbReference>
<keyword evidence="1" id="KW-0378">Hydrolase</keyword>
<dbReference type="Pfam" id="PF13419">
    <property type="entry name" value="HAD_2"/>
    <property type="match status" value="1"/>
</dbReference>
<dbReference type="SFLD" id="SFLDG01129">
    <property type="entry name" value="C1.5:_HAD__Beta-PGM__Phosphata"/>
    <property type="match status" value="1"/>
</dbReference>
<dbReference type="EMBL" id="JBHSWD010000001">
    <property type="protein sequence ID" value="MFC6592442.1"/>
    <property type="molecule type" value="Genomic_DNA"/>
</dbReference>
<dbReference type="NCBIfam" id="TIGR01549">
    <property type="entry name" value="HAD-SF-IA-v1"/>
    <property type="match status" value="1"/>
</dbReference>
<dbReference type="SFLD" id="SFLDS00003">
    <property type="entry name" value="Haloacid_Dehalogenase"/>
    <property type="match status" value="1"/>
</dbReference>
<dbReference type="InterPro" id="IPR036412">
    <property type="entry name" value="HAD-like_sf"/>
</dbReference>
<comment type="caution">
    <text evidence="1">The sequence shown here is derived from an EMBL/GenBank/DDBJ whole genome shotgun (WGS) entry which is preliminary data.</text>
</comment>
<dbReference type="InterPro" id="IPR023214">
    <property type="entry name" value="HAD_sf"/>
</dbReference>
<dbReference type="RefSeq" id="WP_380083474.1">
    <property type="nucleotide sequence ID" value="NZ_JBHSWD010000001.1"/>
</dbReference>
<dbReference type="InterPro" id="IPR023198">
    <property type="entry name" value="PGP-like_dom2"/>
</dbReference>